<feature type="domain" description="Piwi" evidence="1">
    <location>
        <begin position="1"/>
        <end position="148"/>
    </location>
</feature>
<dbReference type="OrthoDB" id="10252740at2759"/>
<dbReference type="InterPro" id="IPR003165">
    <property type="entry name" value="Piwi"/>
</dbReference>
<feature type="non-terminal residue" evidence="2">
    <location>
        <position position="149"/>
    </location>
</feature>
<dbReference type="Pfam" id="PF02171">
    <property type="entry name" value="Piwi"/>
    <property type="match status" value="1"/>
</dbReference>
<reference evidence="2" key="1">
    <citation type="journal article" date="2020" name="Stud. Mycol.">
        <title>101 Dothideomycetes genomes: a test case for predicting lifestyles and emergence of pathogens.</title>
        <authorList>
            <person name="Haridas S."/>
            <person name="Albert R."/>
            <person name="Binder M."/>
            <person name="Bloem J."/>
            <person name="Labutti K."/>
            <person name="Salamov A."/>
            <person name="Andreopoulos B."/>
            <person name="Baker S."/>
            <person name="Barry K."/>
            <person name="Bills G."/>
            <person name="Bluhm B."/>
            <person name="Cannon C."/>
            <person name="Castanera R."/>
            <person name="Culley D."/>
            <person name="Daum C."/>
            <person name="Ezra D."/>
            <person name="Gonzalez J."/>
            <person name="Henrissat B."/>
            <person name="Kuo A."/>
            <person name="Liang C."/>
            <person name="Lipzen A."/>
            <person name="Lutzoni F."/>
            <person name="Magnuson J."/>
            <person name="Mondo S."/>
            <person name="Nolan M."/>
            <person name="Ohm R."/>
            <person name="Pangilinan J."/>
            <person name="Park H.-J."/>
            <person name="Ramirez L."/>
            <person name="Alfaro M."/>
            <person name="Sun H."/>
            <person name="Tritt A."/>
            <person name="Yoshinaga Y."/>
            <person name="Zwiers L.-H."/>
            <person name="Turgeon B."/>
            <person name="Goodwin S."/>
            <person name="Spatafora J."/>
            <person name="Crous P."/>
            <person name="Grigoriev I."/>
        </authorList>
    </citation>
    <scope>NUCLEOTIDE SEQUENCE</scope>
    <source>
        <strain evidence="2">CBS 113818</strain>
    </source>
</reference>
<dbReference type="Proteomes" id="UP000799424">
    <property type="component" value="Unassembled WGS sequence"/>
</dbReference>
<evidence type="ECO:0000313" key="2">
    <source>
        <dbReference type="EMBL" id="KAF2822157.1"/>
    </source>
</evidence>
<dbReference type="GO" id="GO:0003676">
    <property type="term" value="F:nucleic acid binding"/>
    <property type="evidence" value="ECO:0007669"/>
    <property type="project" value="InterPro"/>
</dbReference>
<sequence>KVLYYRDGIDAGQYTAIRSAYANLQAGTKSPIIPRITAIVVTKRHHTRLYPKSTDPNLSCASGTIVESGITHPIYFDFFLQSHYPVAGTAKPTHYSVLENGMAFSARDIQDLTNWLCATYVRATLPVSYAPPCYYADRLCERARCYMKS</sequence>
<dbReference type="PANTHER" id="PTHR22891">
    <property type="entry name" value="EUKARYOTIC TRANSLATION INITIATION FACTOR 2C"/>
    <property type="match status" value="1"/>
</dbReference>
<dbReference type="AlphaFoldDB" id="A0A6A6ZPD9"/>
<feature type="non-terminal residue" evidence="2">
    <location>
        <position position="1"/>
    </location>
</feature>
<dbReference type="SMART" id="SM00950">
    <property type="entry name" value="Piwi"/>
    <property type="match status" value="1"/>
</dbReference>
<evidence type="ECO:0000313" key="3">
    <source>
        <dbReference type="Proteomes" id="UP000799424"/>
    </source>
</evidence>
<dbReference type="EMBL" id="MU006235">
    <property type="protein sequence ID" value="KAF2822157.1"/>
    <property type="molecule type" value="Genomic_DNA"/>
</dbReference>
<keyword evidence="3" id="KW-1185">Reference proteome</keyword>
<dbReference type="Gene3D" id="3.30.420.10">
    <property type="entry name" value="Ribonuclease H-like superfamily/Ribonuclease H"/>
    <property type="match status" value="1"/>
</dbReference>
<organism evidence="2 3">
    <name type="scientific">Ophiobolus disseminans</name>
    <dbReference type="NCBI Taxonomy" id="1469910"/>
    <lineage>
        <taxon>Eukaryota</taxon>
        <taxon>Fungi</taxon>
        <taxon>Dikarya</taxon>
        <taxon>Ascomycota</taxon>
        <taxon>Pezizomycotina</taxon>
        <taxon>Dothideomycetes</taxon>
        <taxon>Pleosporomycetidae</taxon>
        <taxon>Pleosporales</taxon>
        <taxon>Pleosporineae</taxon>
        <taxon>Phaeosphaeriaceae</taxon>
        <taxon>Ophiobolus</taxon>
    </lineage>
</organism>
<proteinExistence type="predicted"/>
<accession>A0A6A6ZPD9</accession>
<evidence type="ECO:0000259" key="1">
    <source>
        <dbReference type="PROSITE" id="PS50822"/>
    </source>
</evidence>
<dbReference type="PROSITE" id="PS50822">
    <property type="entry name" value="PIWI"/>
    <property type="match status" value="1"/>
</dbReference>
<name>A0A6A6ZPD9_9PLEO</name>
<protein>
    <recommendedName>
        <fullName evidence="1">Piwi domain-containing protein</fullName>
    </recommendedName>
</protein>
<dbReference type="SUPFAM" id="SSF53098">
    <property type="entry name" value="Ribonuclease H-like"/>
    <property type="match status" value="1"/>
</dbReference>
<gene>
    <name evidence="2" type="ORF">CC86DRAFT_244022</name>
</gene>
<dbReference type="InterPro" id="IPR012337">
    <property type="entry name" value="RNaseH-like_sf"/>
</dbReference>
<dbReference type="InterPro" id="IPR036397">
    <property type="entry name" value="RNaseH_sf"/>
</dbReference>